<dbReference type="EMBL" id="CP096115">
    <property type="protein sequence ID" value="UUX93464.1"/>
    <property type="molecule type" value="Genomic_DNA"/>
</dbReference>
<dbReference type="EC" id="6.1.1.6" evidence="10"/>
<dbReference type="Gene3D" id="3.40.50.620">
    <property type="entry name" value="HUPs"/>
    <property type="match status" value="1"/>
</dbReference>
<evidence type="ECO:0000256" key="10">
    <source>
        <dbReference type="HAMAP-Rule" id="MF_00177"/>
    </source>
</evidence>
<keyword evidence="4 10" id="KW-0436">Ligase</keyword>
<dbReference type="InterPro" id="IPR002904">
    <property type="entry name" value="Lys-tRNA-ligase"/>
</dbReference>
<dbReference type="Pfam" id="PF01921">
    <property type="entry name" value="tRNA-synt_1f"/>
    <property type="match status" value="1"/>
</dbReference>
<dbReference type="GO" id="GO:0005524">
    <property type="term" value="F:ATP binding"/>
    <property type="evidence" value="ECO:0007669"/>
    <property type="project" value="UniProtKB-UniRule"/>
</dbReference>
<evidence type="ECO:0000313" key="13">
    <source>
        <dbReference type="Proteomes" id="UP001060368"/>
    </source>
</evidence>
<feature type="short sequence motif" description="'HIGH' region" evidence="10">
    <location>
        <begin position="38"/>
        <end position="46"/>
    </location>
</feature>
<dbReference type="HAMAP" id="MF_00177">
    <property type="entry name" value="Lys_tRNA_synth_class1"/>
    <property type="match status" value="1"/>
</dbReference>
<comment type="catalytic activity">
    <reaction evidence="9 10">
        <text>tRNA(Lys) + L-lysine + ATP = L-lysyl-tRNA(Lys) + AMP + diphosphate</text>
        <dbReference type="Rhea" id="RHEA:20792"/>
        <dbReference type="Rhea" id="RHEA-COMP:9696"/>
        <dbReference type="Rhea" id="RHEA-COMP:9697"/>
        <dbReference type="ChEBI" id="CHEBI:30616"/>
        <dbReference type="ChEBI" id="CHEBI:32551"/>
        <dbReference type="ChEBI" id="CHEBI:33019"/>
        <dbReference type="ChEBI" id="CHEBI:78442"/>
        <dbReference type="ChEBI" id="CHEBI:78529"/>
        <dbReference type="ChEBI" id="CHEBI:456215"/>
        <dbReference type="EC" id="6.1.1.6"/>
    </reaction>
</comment>
<evidence type="ECO:0000256" key="9">
    <source>
        <dbReference type="ARBA" id="ARBA00048573"/>
    </source>
</evidence>
<evidence type="ECO:0000256" key="2">
    <source>
        <dbReference type="ARBA" id="ARBA00005594"/>
    </source>
</evidence>
<dbReference type="Gene3D" id="6.10.20.10">
    <property type="entry name" value="Lysine tRNA ligase, stem contact fold domain"/>
    <property type="match status" value="1"/>
</dbReference>
<name>A0A9E7TL56_9EURY</name>
<dbReference type="Gene3D" id="1.10.10.770">
    <property type="match status" value="1"/>
</dbReference>
<dbReference type="NCBIfam" id="TIGR00467">
    <property type="entry name" value="lysS_arch"/>
    <property type="match status" value="1"/>
</dbReference>
<proteinExistence type="inferred from homology"/>
<dbReference type="GO" id="GO:0000049">
    <property type="term" value="F:tRNA binding"/>
    <property type="evidence" value="ECO:0007669"/>
    <property type="project" value="InterPro"/>
</dbReference>
<dbReference type="Proteomes" id="UP001060368">
    <property type="component" value="Chromosome"/>
</dbReference>
<evidence type="ECO:0000256" key="8">
    <source>
        <dbReference type="ARBA" id="ARBA00023146"/>
    </source>
</evidence>
<dbReference type="InterPro" id="IPR001412">
    <property type="entry name" value="aa-tRNA-synth_I_CS"/>
</dbReference>
<evidence type="ECO:0000256" key="3">
    <source>
        <dbReference type="ARBA" id="ARBA00022490"/>
    </source>
</evidence>
<feature type="domain" description="Aminoacyl-tRNA synthetase class I anticodon-binding" evidence="11">
    <location>
        <begin position="431"/>
        <end position="507"/>
    </location>
</feature>
<dbReference type="GO" id="GO:0005737">
    <property type="term" value="C:cytoplasm"/>
    <property type="evidence" value="ECO:0007669"/>
    <property type="project" value="UniProtKB-SubCell"/>
</dbReference>
<dbReference type="Pfam" id="PF19269">
    <property type="entry name" value="Anticodon_2"/>
    <property type="match status" value="1"/>
</dbReference>
<dbReference type="GO" id="GO:0004824">
    <property type="term" value="F:lysine-tRNA ligase activity"/>
    <property type="evidence" value="ECO:0007669"/>
    <property type="project" value="UniProtKB-UniRule"/>
</dbReference>
<dbReference type="GeneID" id="74307013"/>
<comment type="caution">
    <text evidence="10">Lacks conserved residue(s) required for the propagation of feature annotation.</text>
</comment>
<dbReference type="SUPFAM" id="SSF52374">
    <property type="entry name" value="Nucleotidylyl transferase"/>
    <property type="match status" value="1"/>
</dbReference>
<dbReference type="SUPFAM" id="SSF48163">
    <property type="entry name" value="An anticodon-binding domain of class I aminoacyl-tRNA synthetases"/>
    <property type="match status" value="1"/>
</dbReference>
<dbReference type="PANTHER" id="PTHR37940">
    <property type="entry name" value="LYSINE--TRNA LIGASE"/>
    <property type="match status" value="1"/>
</dbReference>
<dbReference type="PROSITE" id="PS00178">
    <property type="entry name" value="AA_TRNA_LIGASE_I"/>
    <property type="match status" value="1"/>
</dbReference>
<reference evidence="12" key="1">
    <citation type="submission" date="2022-04" db="EMBL/GenBank/DDBJ databases">
        <title>Complete genome of Methanoplanus endosymbiosus DSM 3599.</title>
        <authorList>
            <person name="Chen S.-C."/>
            <person name="You Y.-T."/>
            <person name="Zhou Y.-Z."/>
            <person name="Lai M.-C."/>
        </authorList>
    </citation>
    <scope>NUCLEOTIDE SEQUENCE</scope>
    <source>
        <strain evidence="12">DSM 3599</strain>
    </source>
</reference>
<dbReference type="Gene3D" id="1.10.10.350">
    <property type="match status" value="1"/>
</dbReference>
<evidence type="ECO:0000313" key="12">
    <source>
        <dbReference type="EMBL" id="UUX93464.1"/>
    </source>
</evidence>
<evidence type="ECO:0000256" key="5">
    <source>
        <dbReference type="ARBA" id="ARBA00022741"/>
    </source>
</evidence>
<organism evidence="12 13">
    <name type="scientific">Methanoplanus endosymbiosus</name>
    <dbReference type="NCBI Taxonomy" id="33865"/>
    <lineage>
        <taxon>Archaea</taxon>
        <taxon>Methanobacteriati</taxon>
        <taxon>Methanobacteriota</taxon>
        <taxon>Stenosarchaea group</taxon>
        <taxon>Methanomicrobia</taxon>
        <taxon>Methanomicrobiales</taxon>
        <taxon>Methanomicrobiaceae</taxon>
        <taxon>Methanoplanus</taxon>
    </lineage>
</organism>
<dbReference type="InterPro" id="IPR020751">
    <property type="entry name" value="aa-tRNA-synth_I_codon-bd_sub2"/>
</dbReference>
<sequence>MQKQGDNSTDKIQIHWADVIASKVDATVPHRIATGITPSGPIHIGNMREVLTGDIVYKAMTDRGIDAELIYNADDFDPLRKVYPFLPESYTEYIGMPICDIPCPCGKHESYADHFLEPFLKSLEELDVKPKVLKSSELYRTGKYTEQVKTVLGKSTEIKEILERVSGRTLPDSWVPFYPICKGCRKISNAEILEHIPEKNLVKYKCECGHVDYCDYSKGEGKLVWRVDWPMRWSALGVTVEPFGKDHSAAGGSYDTGKEIVEKIFGGSAPFPIQYEWISLKGKGAMASSTGVAISIESMLEIVPPDVLRYLIVRTKPEKAISFDPGMGLLTLIDEYARLSDKGEGREYELSAISDVATDIPFKHLVTVVQIAQDNDAIFDILKRSGYDVKNRDAVLRRAERAKIWVGKYAPDMVKFTVRKELPEEVLSFSAADIDALTLLIEKYAALKEWKAEFLHNAIYDLGNETGANPKDIFTCIYMAILGQKRGPRAGWFIEALGQDFVMKRLLETVNAGAQ</sequence>
<keyword evidence="7 10" id="KW-0648">Protein biosynthesis</keyword>
<dbReference type="RefSeq" id="WP_257743601.1">
    <property type="nucleotide sequence ID" value="NZ_CP096115.1"/>
</dbReference>
<dbReference type="GO" id="GO:0006430">
    <property type="term" value="P:lysyl-tRNA aminoacylation"/>
    <property type="evidence" value="ECO:0007669"/>
    <property type="project" value="UniProtKB-UniRule"/>
</dbReference>
<keyword evidence="5 10" id="KW-0547">Nucleotide-binding</keyword>
<evidence type="ECO:0000256" key="7">
    <source>
        <dbReference type="ARBA" id="ARBA00022917"/>
    </source>
</evidence>
<gene>
    <name evidence="10 12" type="primary">lysS</name>
    <name evidence="12" type="ORF">L6E24_04915</name>
</gene>
<keyword evidence="6 10" id="KW-0067">ATP-binding</keyword>
<dbReference type="InterPro" id="IPR042078">
    <property type="entry name" value="Lys-tRNA-ligase_SC_fold"/>
</dbReference>
<dbReference type="AlphaFoldDB" id="A0A9E7TL56"/>
<dbReference type="PANTHER" id="PTHR37940:SF1">
    <property type="entry name" value="LYSINE--TRNA LIGASE"/>
    <property type="match status" value="1"/>
</dbReference>
<comment type="similarity">
    <text evidence="2 10">Belongs to the class-I aminoacyl-tRNA synthetase family.</text>
</comment>
<evidence type="ECO:0000256" key="4">
    <source>
        <dbReference type="ARBA" id="ARBA00022598"/>
    </source>
</evidence>
<dbReference type="KEGG" id="mend:L6E24_04915"/>
<dbReference type="InterPro" id="IPR008925">
    <property type="entry name" value="aa_tRNA-synth_I_cd-bd_sf"/>
</dbReference>
<evidence type="ECO:0000259" key="11">
    <source>
        <dbReference type="Pfam" id="PF19269"/>
    </source>
</evidence>
<keyword evidence="8 10" id="KW-0030">Aminoacyl-tRNA synthetase</keyword>
<keyword evidence="13" id="KW-1185">Reference proteome</keyword>
<keyword evidence="3 10" id="KW-0963">Cytoplasm</keyword>
<dbReference type="InterPro" id="IPR014729">
    <property type="entry name" value="Rossmann-like_a/b/a_fold"/>
</dbReference>
<accession>A0A9E7TL56</accession>
<dbReference type="InterPro" id="IPR045462">
    <property type="entry name" value="aa-tRNA-synth_I_cd-bd"/>
</dbReference>
<protein>
    <recommendedName>
        <fullName evidence="10">Lysine--tRNA ligase</fullName>
        <ecNumber evidence="10">6.1.1.6</ecNumber>
    </recommendedName>
    <alternativeName>
        <fullName evidence="10">Lysyl-tRNA synthetase</fullName>
        <shortName evidence="10">LysRS</shortName>
    </alternativeName>
</protein>
<comment type="subcellular location">
    <subcellularLocation>
        <location evidence="1 10">Cytoplasm</location>
    </subcellularLocation>
</comment>
<evidence type="ECO:0000256" key="1">
    <source>
        <dbReference type="ARBA" id="ARBA00004496"/>
    </source>
</evidence>
<evidence type="ECO:0000256" key="6">
    <source>
        <dbReference type="ARBA" id="ARBA00022840"/>
    </source>
</evidence>